<protein>
    <submittedName>
        <fullName evidence="1">Uncharacterized protein</fullName>
    </submittedName>
</protein>
<dbReference type="AlphaFoldDB" id="A0A6A1WLM5"/>
<sequence>MGTYARALSHHYIRTEGKLPLGNSMMSTKPSVYKMLKRQKRIFAIFSGRDIRPFRETFTSIL</sequence>
<keyword evidence="2" id="KW-1185">Reference proteome</keyword>
<organism evidence="1 2">
    <name type="scientific">Morella rubra</name>
    <name type="common">Chinese bayberry</name>
    <dbReference type="NCBI Taxonomy" id="262757"/>
    <lineage>
        <taxon>Eukaryota</taxon>
        <taxon>Viridiplantae</taxon>
        <taxon>Streptophyta</taxon>
        <taxon>Embryophyta</taxon>
        <taxon>Tracheophyta</taxon>
        <taxon>Spermatophyta</taxon>
        <taxon>Magnoliopsida</taxon>
        <taxon>eudicotyledons</taxon>
        <taxon>Gunneridae</taxon>
        <taxon>Pentapetalae</taxon>
        <taxon>rosids</taxon>
        <taxon>fabids</taxon>
        <taxon>Fagales</taxon>
        <taxon>Myricaceae</taxon>
        <taxon>Morella</taxon>
    </lineage>
</organism>
<accession>A0A6A1WLM5</accession>
<dbReference type="EMBL" id="RXIC02000019">
    <property type="protein sequence ID" value="KAB1225633.1"/>
    <property type="molecule type" value="Genomic_DNA"/>
</dbReference>
<evidence type="ECO:0000313" key="2">
    <source>
        <dbReference type="Proteomes" id="UP000516437"/>
    </source>
</evidence>
<reference evidence="1 2" key="1">
    <citation type="journal article" date="2019" name="Plant Biotechnol. J.">
        <title>The red bayberry genome and genetic basis of sex determination.</title>
        <authorList>
            <person name="Jia H.M."/>
            <person name="Jia H.J."/>
            <person name="Cai Q.L."/>
            <person name="Wang Y."/>
            <person name="Zhao H.B."/>
            <person name="Yang W.F."/>
            <person name="Wang G.Y."/>
            <person name="Li Y.H."/>
            <person name="Zhan D.L."/>
            <person name="Shen Y.T."/>
            <person name="Niu Q.F."/>
            <person name="Chang L."/>
            <person name="Qiu J."/>
            <person name="Zhao L."/>
            <person name="Xie H.B."/>
            <person name="Fu W.Y."/>
            <person name="Jin J."/>
            <person name="Li X.W."/>
            <person name="Jiao Y."/>
            <person name="Zhou C.C."/>
            <person name="Tu T."/>
            <person name="Chai C.Y."/>
            <person name="Gao J.L."/>
            <person name="Fan L.J."/>
            <person name="van de Weg E."/>
            <person name="Wang J.Y."/>
            <person name="Gao Z.S."/>
        </authorList>
    </citation>
    <scope>NUCLEOTIDE SEQUENCE [LARGE SCALE GENOMIC DNA]</scope>
    <source>
        <tissue evidence="1">Leaves</tissue>
    </source>
</reference>
<comment type="caution">
    <text evidence="1">The sequence shown here is derived from an EMBL/GenBank/DDBJ whole genome shotgun (WGS) entry which is preliminary data.</text>
</comment>
<dbReference type="Proteomes" id="UP000516437">
    <property type="component" value="Chromosome 1"/>
</dbReference>
<name>A0A6A1WLM5_9ROSI</name>
<evidence type="ECO:0000313" key="1">
    <source>
        <dbReference type="EMBL" id="KAB1225633.1"/>
    </source>
</evidence>
<proteinExistence type="predicted"/>
<gene>
    <name evidence="1" type="ORF">CJ030_MR1G002327</name>
</gene>